<dbReference type="EMBL" id="CP109109">
    <property type="protein sequence ID" value="WSC02598.1"/>
    <property type="molecule type" value="Genomic_DNA"/>
</dbReference>
<gene>
    <name evidence="1" type="ORF">OG835_40150</name>
</gene>
<proteinExistence type="predicted"/>
<evidence type="ECO:0000313" key="1">
    <source>
        <dbReference type="EMBL" id="WSC02598.1"/>
    </source>
</evidence>
<accession>A0ACD4ZWD3</accession>
<keyword evidence="2" id="KW-1185">Reference proteome</keyword>
<organism evidence="1 2">
    <name type="scientific">Streptomyces scopuliridis</name>
    <dbReference type="NCBI Taxonomy" id="452529"/>
    <lineage>
        <taxon>Bacteria</taxon>
        <taxon>Bacillati</taxon>
        <taxon>Actinomycetota</taxon>
        <taxon>Actinomycetes</taxon>
        <taxon>Kitasatosporales</taxon>
        <taxon>Streptomycetaceae</taxon>
        <taxon>Streptomyces</taxon>
    </lineage>
</organism>
<sequence>MNHVPVAYPGENTPVLDGVREILRPAVAFYLDLHRHPELSGEERRTAARLGEWLTEAGYEVTGEVGGHGVVGVLRNGDGPRVLIRAELDALPVAEQTGLPYASEGPAMHACGHDLHLAAAAGAASLLARARDRWRGTVVIVGQPAEETLAGARAMLADGLYERFDRPDAVLAQHSAPLPGGMVAHGYGPMLAGSVGFEAVIHGRGGHAGTPQLAVDPVVTAAAAVLRLQSVVSRESAPTEPATLNVGSFHSGSGGNLIPDRATLGITVRAMSERALDRMAASVERIVRAECAASGCPRDPEITVVSRSPVTHPDPGATELVREAHLRLYGRERVALWPPAMASEDFPLYGDAGVSVHGMAGIPLAYWMFGAVGPRTWARTPGSAEDKLAALPPNHSPEFAPDVRTALPAGITAMTAAALCWLKGGAGPVD</sequence>
<dbReference type="Proteomes" id="UP001348369">
    <property type="component" value="Chromosome"/>
</dbReference>
<reference evidence="1" key="1">
    <citation type="submission" date="2022-10" db="EMBL/GenBank/DDBJ databases">
        <title>The complete genomes of actinobacterial strains from the NBC collection.</title>
        <authorList>
            <person name="Joergensen T.S."/>
            <person name="Alvarez Arevalo M."/>
            <person name="Sterndorff E.B."/>
            <person name="Faurdal D."/>
            <person name="Vuksanovic O."/>
            <person name="Mourched A.-S."/>
            <person name="Charusanti P."/>
            <person name="Shaw S."/>
            <person name="Blin K."/>
            <person name="Weber T."/>
        </authorList>
    </citation>
    <scope>NUCLEOTIDE SEQUENCE</scope>
    <source>
        <strain evidence="1">NBC 01771</strain>
    </source>
</reference>
<name>A0ACD4ZWD3_9ACTN</name>
<evidence type="ECO:0000313" key="2">
    <source>
        <dbReference type="Proteomes" id="UP001348369"/>
    </source>
</evidence>
<protein>
    <submittedName>
        <fullName evidence="1">Amidohydrolase</fullName>
    </submittedName>
</protein>